<evidence type="ECO:0000256" key="3">
    <source>
        <dbReference type="ARBA" id="ARBA00023128"/>
    </source>
</evidence>
<proteinExistence type="inferred from homology"/>
<evidence type="ECO:0000256" key="2">
    <source>
        <dbReference type="ARBA" id="ARBA00005807"/>
    </source>
</evidence>
<dbReference type="GO" id="GO:0005739">
    <property type="term" value="C:mitochondrion"/>
    <property type="evidence" value="ECO:0007669"/>
    <property type="project" value="UniProtKB-SubCell"/>
</dbReference>
<dbReference type="KEGG" id="oml:112157627"/>
<dbReference type="PANTHER" id="PTHR14215">
    <property type="entry name" value="PROTEIN OF UNKNOWN FUNCTION DUF729"/>
    <property type="match status" value="1"/>
</dbReference>
<dbReference type="OrthoDB" id="2133332at2759"/>
<dbReference type="PaxDb" id="30732-ENSOMEP00000031797"/>
<comment type="subcellular location">
    <subcellularLocation>
        <location evidence="1 4">Mitochondrion</location>
    </subcellularLocation>
</comment>
<reference evidence="6" key="1">
    <citation type="submission" date="2025-08" db="UniProtKB">
        <authorList>
            <consortium name="Ensembl"/>
        </authorList>
    </citation>
    <scope>IDENTIFICATION</scope>
</reference>
<dbReference type="GO" id="GO:0009060">
    <property type="term" value="P:aerobic respiration"/>
    <property type="evidence" value="ECO:0007669"/>
    <property type="project" value="UniProtKB-UniRule"/>
</dbReference>
<keyword evidence="3 4" id="KW-0496">Mitochondrion</keyword>
<dbReference type="OMA" id="VCQKKEY"/>
<dbReference type="PANTHER" id="PTHR14215:SF2">
    <property type="entry name" value="MITOCHONDRIAL FISSION REGULATOR 2"/>
    <property type="match status" value="1"/>
</dbReference>
<dbReference type="GeneTree" id="ENSGT00950000183215"/>
<accession>A0A3B3DNV9</accession>
<organism evidence="6 7">
    <name type="scientific">Oryzias melastigma</name>
    <name type="common">Marine medaka</name>
    <dbReference type="NCBI Taxonomy" id="30732"/>
    <lineage>
        <taxon>Eukaryota</taxon>
        <taxon>Metazoa</taxon>
        <taxon>Chordata</taxon>
        <taxon>Craniata</taxon>
        <taxon>Vertebrata</taxon>
        <taxon>Euteleostomi</taxon>
        <taxon>Actinopterygii</taxon>
        <taxon>Neopterygii</taxon>
        <taxon>Teleostei</taxon>
        <taxon>Neoteleostei</taxon>
        <taxon>Acanthomorphata</taxon>
        <taxon>Ovalentaria</taxon>
        <taxon>Atherinomorphae</taxon>
        <taxon>Beloniformes</taxon>
        <taxon>Adrianichthyidae</taxon>
        <taxon>Oryziinae</taxon>
        <taxon>Oryzias</taxon>
    </lineage>
</organism>
<evidence type="ECO:0000256" key="4">
    <source>
        <dbReference type="RuleBase" id="RU369053"/>
    </source>
</evidence>
<dbReference type="Ensembl" id="ENSOMET00000023433.1">
    <property type="protein sequence ID" value="ENSOMEP00000031797.1"/>
    <property type="gene ID" value="ENSOMEG00000016843.1"/>
</dbReference>
<feature type="region of interest" description="Disordered" evidence="5">
    <location>
        <begin position="299"/>
        <end position="339"/>
    </location>
</feature>
<dbReference type="SUPFAM" id="SSF101447">
    <property type="entry name" value="Formin homology 2 domain (FH2 domain)"/>
    <property type="match status" value="1"/>
</dbReference>
<feature type="compositionally biased region" description="Basic residues" evidence="5">
    <location>
        <begin position="328"/>
        <end position="339"/>
    </location>
</feature>
<evidence type="ECO:0000313" key="7">
    <source>
        <dbReference type="Proteomes" id="UP000261560"/>
    </source>
</evidence>
<evidence type="ECO:0000256" key="1">
    <source>
        <dbReference type="ARBA" id="ARBA00004173"/>
    </source>
</evidence>
<feature type="region of interest" description="Disordered" evidence="5">
    <location>
        <begin position="100"/>
        <end position="122"/>
    </location>
</feature>
<protein>
    <recommendedName>
        <fullName evidence="4">Mitochondrial fission regulator</fullName>
    </recommendedName>
</protein>
<dbReference type="AlphaFoldDB" id="A0A3B3DNV9"/>
<name>A0A3B3DNV9_ORYME</name>
<reference evidence="6" key="2">
    <citation type="submission" date="2025-09" db="UniProtKB">
        <authorList>
            <consortium name="Ensembl"/>
        </authorList>
    </citation>
    <scope>IDENTIFICATION</scope>
</reference>
<comment type="similarity">
    <text evidence="2 4">Belongs to the MTFR1 family.</text>
</comment>
<dbReference type="InterPro" id="IPR007972">
    <property type="entry name" value="Mtfr1"/>
</dbReference>
<dbReference type="RefSeq" id="XP_024146245.1">
    <property type="nucleotide sequence ID" value="XM_024290477.2"/>
</dbReference>
<dbReference type="GeneID" id="112157627"/>
<feature type="region of interest" description="Disordered" evidence="5">
    <location>
        <begin position="170"/>
        <end position="212"/>
    </location>
</feature>
<comment type="function">
    <text evidence="4">Plays a role in mitochondrial aerobic respiration. Regulates mitochondrial organization and fission.</text>
</comment>
<evidence type="ECO:0000256" key="5">
    <source>
        <dbReference type="SAM" id="MobiDB-lite"/>
    </source>
</evidence>
<dbReference type="CTD" id="113115"/>
<dbReference type="Pfam" id="PF05308">
    <property type="entry name" value="Mito_fiss_reg"/>
    <property type="match status" value="1"/>
</dbReference>
<evidence type="ECO:0000313" key="6">
    <source>
        <dbReference type="Ensembl" id="ENSOMEP00000031797.1"/>
    </source>
</evidence>
<keyword evidence="7" id="KW-1185">Reference proteome</keyword>
<sequence>MSLLEDFVYVLRTVLEYFGVPPDMLDPVWTSQLCGQYRSIIRMIGSNLPLKPPPRVHFQIPLVANMPHEYADATVDTPAIPSLADIIWVIEDKGDSFAKTRMHLPPKKQSGISQNQNDSKPNVNIVQKRQSSAGRPADPETLKKISALESELLKLRAQIAMIVTAPPAAESQNAPLVPLTSPPPLPALTSTPRSAPPPPPPPPPPPCLSSSTDTLDVIELIRQNRKNKTANGQLQPQNSENKAMPSMMDVLKNLNQVKLRSVQRSPGGTPVRRRHSKGGAAVLSDPAALIAEALKRKFAQHRHNTSSDKENSQELSPFGSPESPKISVHFRRSQGRRHF</sequence>
<feature type="compositionally biased region" description="Pro residues" evidence="5">
    <location>
        <begin position="194"/>
        <end position="207"/>
    </location>
</feature>
<dbReference type="GO" id="GO:0000266">
    <property type="term" value="P:mitochondrial fission"/>
    <property type="evidence" value="ECO:0007669"/>
    <property type="project" value="UniProtKB-UniRule"/>
</dbReference>
<dbReference type="STRING" id="30732.ENSOMEP00000031797"/>
<dbReference type="Proteomes" id="UP000261560">
    <property type="component" value="Unplaced"/>
</dbReference>
<feature type="compositionally biased region" description="Polar residues" evidence="5">
    <location>
        <begin position="110"/>
        <end position="122"/>
    </location>
</feature>